<dbReference type="InterPro" id="IPR005119">
    <property type="entry name" value="LysR_subst-bd"/>
</dbReference>
<dbReference type="GO" id="GO:0003677">
    <property type="term" value="F:DNA binding"/>
    <property type="evidence" value="ECO:0007669"/>
    <property type="project" value="UniProtKB-KW"/>
</dbReference>
<name>V8QMM9_9BURK</name>
<dbReference type="OrthoDB" id="8713720at2"/>
<gene>
    <name evidence="6" type="ORF">W822_21655</name>
</gene>
<dbReference type="PRINTS" id="PR00039">
    <property type="entry name" value="HTHLYSR"/>
</dbReference>
<dbReference type="RefSeq" id="WP_024007243.1">
    <property type="nucleotide sequence ID" value="NZ_KI650983.1"/>
</dbReference>
<dbReference type="Proteomes" id="UP000018733">
    <property type="component" value="Unassembled WGS sequence"/>
</dbReference>
<evidence type="ECO:0000256" key="4">
    <source>
        <dbReference type="ARBA" id="ARBA00023163"/>
    </source>
</evidence>
<comment type="caution">
    <text evidence="6">The sequence shown here is derived from an EMBL/GenBank/DDBJ whole genome shotgun (WGS) entry which is preliminary data.</text>
</comment>
<dbReference type="PROSITE" id="PS50931">
    <property type="entry name" value="HTH_LYSR"/>
    <property type="match status" value="1"/>
</dbReference>
<dbReference type="CDD" id="cd08440">
    <property type="entry name" value="PBP2_LTTR_like_4"/>
    <property type="match status" value="1"/>
</dbReference>
<keyword evidence="7" id="KW-1185">Reference proteome</keyword>
<dbReference type="SUPFAM" id="SSF53850">
    <property type="entry name" value="Periplasmic binding protein-like II"/>
    <property type="match status" value="1"/>
</dbReference>
<evidence type="ECO:0000256" key="1">
    <source>
        <dbReference type="ARBA" id="ARBA00009437"/>
    </source>
</evidence>
<dbReference type="HOGENOM" id="CLU_039613_6_0_4"/>
<protein>
    <recommendedName>
        <fullName evidence="5">HTH lysR-type domain-containing protein</fullName>
    </recommendedName>
</protein>
<dbReference type="SUPFAM" id="SSF46785">
    <property type="entry name" value="Winged helix' DNA-binding domain"/>
    <property type="match status" value="1"/>
</dbReference>
<dbReference type="Pfam" id="PF00126">
    <property type="entry name" value="HTH_1"/>
    <property type="match status" value="1"/>
</dbReference>
<organism evidence="6 7">
    <name type="scientific">Advenella kashmirensis W13003</name>
    <dbReference type="NCBI Taxonomy" id="1424334"/>
    <lineage>
        <taxon>Bacteria</taxon>
        <taxon>Pseudomonadati</taxon>
        <taxon>Pseudomonadota</taxon>
        <taxon>Betaproteobacteria</taxon>
        <taxon>Burkholderiales</taxon>
        <taxon>Alcaligenaceae</taxon>
    </lineage>
</organism>
<dbReference type="eggNOG" id="COG0583">
    <property type="taxonomic scope" value="Bacteria"/>
</dbReference>
<evidence type="ECO:0000259" key="5">
    <source>
        <dbReference type="PROSITE" id="PS50931"/>
    </source>
</evidence>
<sequence length="305" mass="33092">MSITLKQIEAFLAVARTLSFSQAADAVHLSQPALSANIQRLEQTLGARLFDRDTRSVTLSVVGLEFFDIACALTNQLTRGLEHMHEVVSGTHGHLSIAVAPSVAAGVLPNVLVRYRQAYPNIRLHVHDVLTNIGIDMVRNGSADIALLPEQPDADDLDQHVLFQDPLIVLCATNHPLASLEWVDWPDIFAHDLIVRGQNSSVRQLLEAQYLQHGQILRPAFEVNHVGTALGLISAGLGIGVVPSSLFHTVNMTGMHAGQFKAQAAPYWTICATTPNTRSPAPTVEPFIQLCLAYLKSTGNQPVSL</sequence>
<evidence type="ECO:0000313" key="6">
    <source>
        <dbReference type="EMBL" id="ETF00540.1"/>
    </source>
</evidence>
<dbReference type="InterPro" id="IPR000847">
    <property type="entry name" value="LysR_HTH_N"/>
</dbReference>
<proteinExistence type="inferred from homology"/>
<keyword evidence="2" id="KW-0805">Transcription regulation</keyword>
<keyword evidence="4" id="KW-0804">Transcription</keyword>
<dbReference type="PANTHER" id="PTHR30419:SF8">
    <property type="entry name" value="NITROGEN ASSIMILATION TRANSCRIPTIONAL ACTIVATOR-RELATED"/>
    <property type="match status" value="1"/>
</dbReference>
<accession>V8QMM9</accession>
<evidence type="ECO:0000256" key="3">
    <source>
        <dbReference type="ARBA" id="ARBA00023125"/>
    </source>
</evidence>
<dbReference type="InterPro" id="IPR050950">
    <property type="entry name" value="HTH-type_LysR_regulators"/>
</dbReference>
<dbReference type="InterPro" id="IPR036388">
    <property type="entry name" value="WH-like_DNA-bd_sf"/>
</dbReference>
<dbReference type="PATRIC" id="fig|1424334.3.peg.4341"/>
<dbReference type="Gene3D" id="3.40.190.290">
    <property type="match status" value="1"/>
</dbReference>
<comment type="similarity">
    <text evidence="1">Belongs to the LysR transcriptional regulatory family.</text>
</comment>
<feature type="domain" description="HTH lysR-type" evidence="5">
    <location>
        <begin position="3"/>
        <end position="60"/>
    </location>
</feature>
<keyword evidence="3" id="KW-0238">DNA-binding</keyword>
<reference evidence="6 7" key="1">
    <citation type="journal article" date="2014" name="Genome Announc.">
        <title>Draft Genome Sequence of Advenella kashmirensis Strain W13003, a Polycyclic Aromatic Hydrocarbon-Degrading Bacterium.</title>
        <authorList>
            <person name="Wang X."/>
            <person name="Jin D."/>
            <person name="Zhou L."/>
            <person name="Wu L."/>
            <person name="An W."/>
            <person name="Zhao L."/>
        </authorList>
    </citation>
    <scope>NUCLEOTIDE SEQUENCE [LARGE SCALE GENOMIC DNA]</scope>
    <source>
        <strain evidence="6 7">W13003</strain>
    </source>
</reference>
<dbReference type="EMBL" id="AYXT01000014">
    <property type="protein sequence ID" value="ETF00540.1"/>
    <property type="molecule type" value="Genomic_DNA"/>
</dbReference>
<dbReference type="Pfam" id="PF03466">
    <property type="entry name" value="LysR_substrate"/>
    <property type="match status" value="1"/>
</dbReference>
<dbReference type="GO" id="GO:0005829">
    <property type="term" value="C:cytosol"/>
    <property type="evidence" value="ECO:0007669"/>
    <property type="project" value="TreeGrafter"/>
</dbReference>
<dbReference type="Gene3D" id="1.10.10.10">
    <property type="entry name" value="Winged helix-like DNA-binding domain superfamily/Winged helix DNA-binding domain"/>
    <property type="match status" value="1"/>
</dbReference>
<dbReference type="FunFam" id="1.10.10.10:FF:000001">
    <property type="entry name" value="LysR family transcriptional regulator"/>
    <property type="match status" value="1"/>
</dbReference>
<dbReference type="STRING" id="1424334.W822_21655"/>
<evidence type="ECO:0000313" key="7">
    <source>
        <dbReference type="Proteomes" id="UP000018733"/>
    </source>
</evidence>
<evidence type="ECO:0000256" key="2">
    <source>
        <dbReference type="ARBA" id="ARBA00023015"/>
    </source>
</evidence>
<dbReference type="InterPro" id="IPR036390">
    <property type="entry name" value="WH_DNA-bd_sf"/>
</dbReference>
<dbReference type="GO" id="GO:0003700">
    <property type="term" value="F:DNA-binding transcription factor activity"/>
    <property type="evidence" value="ECO:0007669"/>
    <property type="project" value="InterPro"/>
</dbReference>
<dbReference type="PANTHER" id="PTHR30419">
    <property type="entry name" value="HTH-TYPE TRANSCRIPTIONAL REGULATOR YBHD"/>
    <property type="match status" value="1"/>
</dbReference>
<dbReference type="AlphaFoldDB" id="V8QMM9"/>